<dbReference type="RefSeq" id="XP_036627681.1">
    <property type="nucleotide sequence ID" value="XM_036780298.1"/>
</dbReference>
<dbReference type="VEuPathDB" id="FungiDB:PC9H_010805"/>
<dbReference type="PROSITE" id="PS50837">
    <property type="entry name" value="NACHT"/>
    <property type="match status" value="1"/>
</dbReference>
<dbReference type="PANTHER" id="PTHR10039:SF17">
    <property type="entry name" value="FUNGAL STAND N-TERMINAL GOODBYE DOMAIN-CONTAINING PROTEIN-RELATED"/>
    <property type="match status" value="1"/>
</dbReference>
<name>A0A8H6ZNH1_PLEOS</name>
<keyword evidence="1" id="KW-0677">Repeat</keyword>
<dbReference type="Proteomes" id="UP000623687">
    <property type="component" value="Unassembled WGS sequence"/>
</dbReference>
<dbReference type="InterPro" id="IPR007111">
    <property type="entry name" value="NACHT_NTPase"/>
</dbReference>
<evidence type="ECO:0000256" key="1">
    <source>
        <dbReference type="ARBA" id="ARBA00022737"/>
    </source>
</evidence>
<dbReference type="Pfam" id="PF24883">
    <property type="entry name" value="NPHP3_N"/>
    <property type="match status" value="1"/>
</dbReference>
<dbReference type="SUPFAM" id="SSF52540">
    <property type="entry name" value="P-loop containing nucleoside triphosphate hydrolases"/>
    <property type="match status" value="1"/>
</dbReference>
<dbReference type="Gene3D" id="3.40.50.300">
    <property type="entry name" value="P-loop containing nucleotide triphosphate hydrolases"/>
    <property type="match status" value="1"/>
</dbReference>
<dbReference type="InterPro" id="IPR027417">
    <property type="entry name" value="P-loop_NTPase"/>
</dbReference>
<organism evidence="3 4">
    <name type="scientific">Pleurotus ostreatus</name>
    <name type="common">Oyster mushroom</name>
    <name type="synonym">White-rot fungus</name>
    <dbReference type="NCBI Taxonomy" id="5322"/>
    <lineage>
        <taxon>Eukaryota</taxon>
        <taxon>Fungi</taxon>
        <taxon>Dikarya</taxon>
        <taxon>Basidiomycota</taxon>
        <taxon>Agaricomycotina</taxon>
        <taxon>Agaricomycetes</taxon>
        <taxon>Agaricomycetidae</taxon>
        <taxon>Agaricales</taxon>
        <taxon>Pleurotineae</taxon>
        <taxon>Pleurotaceae</taxon>
        <taxon>Pleurotus</taxon>
    </lineage>
</organism>
<evidence type="ECO:0000259" key="2">
    <source>
        <dbReference type="PROSITE" id="PS50837"/>
    </source>
</evidence>
<dbReference type="AlphaFoldDB" id="A0A8H6ZNH1"/>
<dbReference type="OrthoDB" id="163438at2759"/>
<sequence length="582" mass="64375">MSSTQGEQNVYVAIKFIESRNLPSGKKKDKKRRFYAVLSIEGRSDAKFELHGLGAQDEKVVDFPMIFFAKLSTAIQIKLYESTSDKNQILLAYTQVPLRSLDGEVGLKHTADSGLQTDVVLGFTFNVSCTLSEEQADSEIRALESRLKSHPKLCRAFEHLRLFLTIGAAIAEINTFVKVAFKVVTAIASVIEKYLVGKSYIISLLEDIGAVCGHVRDLDVKKHVGMTLTDTVKTRVEENANLLKRALDGLKSAHQQDTQAAVFETLYAVGGLTVQMKSMDHKLNNIFDDMHQKDKILAELHLASNTPKPASCLDGTRTAVLDIIEKWGRDQTAERLLLLRGAAGKGKSTILSTVAQTLEDSHAAVVPFFAFKNQSLPSLIPTWVKHLARHNEGYFKYLHGLNPEDRSTKNTDHQYKILLKQGLSHAYGAKPIVFALDALDECPKEDLNELVSILNNLISLASSLTSSIRFLFTSRPISEALKLAQGLGSSALSYDINEEPGTVNDILKFIQDRLKLTSLQGMVSEVANVSETSFECAALLCRELTTNHSGRVTKTVFKKILSQLHQLPGMKLYGSYYAILCV</sequence>
<protein>
    <recommendedName>
        <fullName evidence="2">NACHT domain-containing protein</fullName>
    </recommendedName>
</protein>
<dbReference type="EMBL" id="JACETU010000008">
    <property type="protein sequence ID" value="KAF7422649.1"/>
    <property type="molecule type" value="Genomic_DNA"/>
</dbReference>
<evidence type="ECO:0000313" key="3">
    <source>
        <dbReference type="EMBL" id="KAF7422649.1"/>
    </source>
</evidence>
<keyword evidence="4" id="KW-1185">Reference proteome</keyword>
<dbReference type="GeneID" id="59380623"/>
<accession>A0A8H6ZNH1</accession>
<gene>
    <name evidence="3" type="ORF">PC9H_010805</name>
</gene>
<dbReference type="InterPro" id="IPR056884">
    <property type="entry name" value="NPHP3-like_N"/>
</dbReference>
<evidence type="ECO:0000313" key="4">
    <source>
        <dbReference type="Proteomes" id="UP000623687"/>
    </source>
</evidence>
<comment type="caution">
    <text evidence="3">The sequence shown here is derived from an EMBL/GenBank/DDBJ whole genome shotgun (WGS) entry which is preliminary data.</text>
</comment>
<dbReference type="PANTHER" id="PTHR10039">
    <property type="entry name" value="AMELOGENIN"/>
    <property type="match status" value="1"/>
</dbReference>
<reference evidence="3" key="1">
    <citation type="submission" date="2019-07" db="EMBL/GenBank/DDBJ databases">
        <authorList>
            <person name="Palmer J.M."/>
        </authorList>
    </citation>
    <scope>NUCLEOTIDE SEQUENCE</scope>
    <source>
        <strain evidence="3">PC9</strain>
    </source>
</reference>
<proteinExistence type="predicted"/>
<feature type="domain" description="NACHT" evidence="2">
    <location>
        <begin position="335"/>
        <end position="476"/>
    </location>
</feature>